<evidence type="ECO:0008006" key="3">
    <source>
        <dbReference type="Google" id="ProtNLM"/>
    </source>
</evidence>
<gene>
    <name evidence="1" type="ORF">FRX31_017140</name>
</gene>
<dbReference type="AlphaFoldDB" id="A0A7J6W7C3"/>
<protein>
    <recommendedName>
        <fullName evidence="3">RNase H type-1 domain-containing protein</fullName>
    </recommendedName>
</protein>
<sequence length="96" mass="11144">MVVDFSPKLTELQGIQSYKQDSIDSHWIEPPPTLKIHVDSSLDRHTSTGCATMVCRDHKGRIMTTAISKFPAFQAKEAEIWSQKKLRYMQQKWEFC</sequence>
<reference evidence="1 2" key="1">
    <citation type="submission" date="2020-06" db="EMBL/GenBank/DDBJ databases">
        <title>Transcriptomic and genomic resources for Thalictrum thalictroides and T. hernandezii: Facilitating candidate gene discovery in an emerging model plant lineage.</title>
        <authorList>
            <person name="Arias T."/>
            <person name="Riano-Pachon D.M."/>
            <person name="Di Stilio V.S."/>
        </authorList>
    </citation>
    <scope>NUCLEOTIDE SEQUENCE [LARGE SCALE GENOMIC DNA]</scope>
    <source>
        <strain evidence="2">cv. WT478/WT964</strain>
        <tissue evidence="1">Leaves</tissue>
    </source>
</reference>
<keyword evidence="2" id="KW-1185">Reference proteome</keyword>
<evidence type="ECO:0000313" key="1">
    <source>
        <dbReference type="EMBL" id="KAF5193274.1"/>
    </source>
</evidence>
<proteinExistence type="predicted"/>
<name>A0A7J6W7C3_THATH</name>
<comment type="caution">
    <text evidence="1">The sequence shown here is derived from an EMBL/GenBank/DDBJ whole genome shotgun (WGS) entry which is preliminary data.</text>
</comment>
<accession>A0A7J6W7C3</accession>
<dbReference type="EMBL" id="JABWDY010020282">
    <property type="protein sequence ID" value="KAF5193274.1"/>
    <property type="molecule type" value="Genomic_DNA"/>
</dbReference>
<evidence type="ECO:0000313" key="2">
    <source>
        <dbReference type="Proteomes" id="UP000554482"/>
    </source>
</evidence>
<dbReference type="Proteomes" id="UP000554482">
    <property type="component" value="Unassembled WGS sequence"/>
</dbReference>
<organism evidence="1 2">
    <name type="scientific">Thalictrum thalictroides</name>
    <name type="common">Rue-anemone</name>
    <name type="synonym">Anemone thalictroides</name>
    <dbReference type="NCBI Taxonomy" id="46969"/>
    <lineage>
        <taxon>Eukaryota</taxon>
        <taxon>Viridiplantae</taxon>
        <taxon>Streptophyta</taxon>
        <taxon>Embryophyta</taxon>
        <taxon>Tracheophyta</taxon>
        <taxon>Spermatophyta</taxon>
        <taxon>Magnoliopsida</taxon>
        <taxon>Ranunculales</taxon>
        <taxon>Ranunculaceae</taxon>
        <taxon>Thalictroideae</taxon>
        <taxon>Thalictrum</taxon>
    </lineage>
</organism>